<name>A0A9N7VU55_PLEPL</name>
<evidence type="ECO:0000313" key="1">
    <source>
        <dbReference type="EMBL" id="CAB1455288.1"/>
    </source>
</evidence>
<reference evidence="1" key="1">
    <citation type="submission" date="2020-03" db="EMBL/GenBank/DDBJ databases">
        <authorList>
            <person name="Weist P."/>
        </authorList>
    </citation>
    <scope>NUCLEOTIDE SEQUENCE</scope>
</reference>
<protein>
    <submittedName>
        <fullName evidence="1">Uncharacterized protein</fullName>
    </submittedName>
</protein>
<accession>A0A9N7VU55</accession>
<dbReference type="Proteomes" id="UP001153269">
    <property type="component" value="Unassembled WGS sequence"/>
</dbReference>
<dbReference type="AlphaFoldDB" id="A0A9N7VU55"/>
<evidence type="ECO:0000313" key="2">
    <source>
        <dbReference type="Proteomes" id="UP001153269"/>
    </source>
</evidence>
<comment type="caution">
    <text evidence="1">The sequence shown here is derived from an EMBL/GenBank/DDBJ whole genome shotgun (WGS) entry which is preliminary data.</text>
</comment>
<organism evidence="1 2">
    <name type="scientific">Pleuronectes platessa</name>
    <name type="common">European plaice</name>
    <dbReference type="NCBI Taxonomy" id="8262"/>
    <lineage>
        <taxon>Eukaryota</taxon>
        <taxon>Metazoa</taxon>
        <taxon>Chordata</taxon>
        <taxon>Craniata</taxon>
        <taxon>Vertebrata</taxon>
        <taxon>Euteleostomi</taxon>
        <taxon>Actinopterygii</taxon>
        <taxon>Neopterygii</taxon>
        <taxon>Teleostei</taxon>
        <taxon>Neoteleostei</taxon>
        <taxon>Acanthomorphata</taxon>
        <taxon>Carangaria</taxon>
        <taxon>Pleuronectiformes</taxon>
        <taxon>Pleuronectoidei</taxon>
        <taxon>Pleuronectidae</taxon>
        <taxon>Pleuronectes</taxon>
    </lineage>
</organism>
<gene>
    <name evidence="1" type="ORF">PLEPLA_LOCUS43063</name>
</gene>
<keyword evidence="2" id="KW-1185">Reference proteome</keyword>
<proteinExistence type="predicted"/>
<dbReference type="EMBL" id="CADEAL010004247">
    <property type="protein sequence ID" value="CAB1455288.1"/>
    <property type="molecule type" value="Genomic_DNA"/>
</dbReference>
<sequence length="79" mass="8851">MDPEGFWETFSSSCASKLFRLNDLYKQTTSSCRRQTEKLGCLIIPDRSRPATSPCALTNCSRLKAGDRSQCFQTPLVTV</sequence>